<evidence type="ECO:0000313" key="4">
    <source>
        <dbReference type="EMBL" id="KAG7161945.1"/>
    </source>
</evidence>
<gene>
    <name evidence="4" type="primary">Ccnk-L</name>
    <name evidence="4" type="ORF">Hamer_G019960</name>
</gene>
<proteinExistence type="inferred from homology"/>
<organism evidence="4 5">
    <name type="scientific">Homarus americanus</name>
    <name type="common">American lobster</name>
    <dbReference type="NCBI Taxonomy" id="6706"/>
    <lineage>
        <taxon>Eukaryota</taxon>
        <taxon>Metazoa</taxon>
        <taxon>Ecdysozoa</taxon>
        <taxon>Arthropoda</taxon>
        <taxon>Crustacea</taxon>
        <taxon>Multicrustacea</taxon>
        <taxon>Malacostraca</taxon>
        <taxon>Eumalacostraca</taxon>
        <taxon>Eucarida</taxon>
        <taxon>Decapoda</taxon>
        <taxon>Pleocyemata</taxon>
        <taxon>Astacidea</taxon>
        <taxon>Nephropoidea</taxon>
        <taxon>Nephropidae</taxon>
        <taxon>Homarus</taxon>
    </lineage>
</organism>
<feature type="domain" description="Cyclin-like" evidence="3">
    <location>
        <begin position="94"/>
        <end position="174"/>
    </location>
</feature>
<dbReference type="Proteomes" id="UP000747542">
    <property type="component" value="Unassembled WGS sequence"/>
</dbReference>
<dbReference type="PANTHER" id="PTHR10026">
    <property type="entry name" value="CYCLIN"/>
    <property type="match status" value="1"/>
</dbReference>
<dbReference type="InterPro" id="IPR036915">
    <property type="entry name" value="Cyclin-like_sf"/>
</dbReference>
<dbReference type="Gene3D" id="1.10.472.10">
    <property type="entry name" value="Cyclin-like"/>
    <property type="match status" value="1"/>
</dbReference>
<keyword evidence="1 2" id="KW-0195">Cyclin</keyword>
<comment type="caution">
    <text evidence="4">The sequence shown here is derived from an EMBL/GenBank/DDBJ whole genome shotgun (WGS) entry which is preliminary data.</text>
</comment>
<dbReference type="CDD" id="cd20530">
    <property type="entry name" value="CYCLIN_CCNK_rpt1"/>
    <property type="match status" value="1"/>
</dbReference>
<dbReference type="InterPro" id="IPR013763">
    <property type="entry name" value="Cyclin-like_dom"/>
</dbReference>
<protein>
    <submittedName>
        <fullName evidence="4">Cyclin-K-like</fullName>
    </submittedName>
</protein>
<keyword evidence="5" id="KW-1185">Reference proteome</keyword>
<dbReference type="Pfam" id="PF00134">
    <property type="entry name" value="Cyclin_N"/>
    <property type="match status" value="1"/>
</dbReference>
<evidence type="ECO:0000259" key="3">
    <source>
        <dbReference type="SMART" id="SM00385"/>
    </source>
</evidence>
<comment type="similarity">
    <text evidence="2">Belongs to the cyclin family.</text>
</comment>
<dbReference type="SMART" id="SM00385">
    <property type="entry name" value="CYCLIN"/>
    <property type="match status" value="1"/>
</dbReference>
<dbReference type="InterPro" id="IPR043198">
    <property type="entry name" value="Cyclin/Ssn8"/>
</dbReference>
<dbReference type="AlphaFoldDB" id="A0A8J5MS01"/>
<dbReference type="EMBL" id="JAHLQT010028706">
    <property type="protein sequence ID" value="KAG7161945.1"/>
    <property type="molecule type" value="Genomic_DNA"/>
</dbReference>
<dbReference type="GO" id="GO:0016538">
    <property type="term" value="F:cyclin-dependent protein serine/threonine kinase regulator activity"/>
    <property type="evidence" value="ECO:0007669"/>
    <property type="project" value="InterPro"/>
</dbReference>
<accession>A0A8J5MS01</accession>
<feature type="non-terminal residue" evidence="4">
    <location>
        <position position="1"/>
    </location>
</feature>
<sequence>EEFQEKQDVSRDYKCNLLCDVDQNNMSGIIWPNNYPQKNGQPFQITVQLLIYYLERSPLLSGWYYEKRELRHTPSIIAGLSVEQEIQYRREGARFILQVGNKMGLRYETMATGVVYFHRFYMVHTFQSFPRHVTACCCLFLAGKVEETPKKCRDIMKTAKSLMDEVTWAEFGTDPREEVS</sequence>
<reference evidence="4" key="1">
    <citation type="journal article" date="2021" name="Sci. Adv.">
        <title>The American lobster genome reveals insights on longevity, neural, and immune adaptations.</title>
        <authorList>
            <person name="Polinski J.M."/>
            <person name="Zimin A.V."/>
            <person name="Clark K.F."/>
            <person name="Kohn A.B."/>
            <person name="Sadowski N."/>
            <person name="Timp W."/>
            <person name="Ptitsyn A."/>
            <person name="Khanna P."/>
            <person name="Romanova D.Y."/>
            <person name="Williams P."/>
            <person name="Greenwood S.J."/>
            <person name="Moroz L.L."/>
            <person name="Walt D.R."/>
            <person name="Bodnar A.G."/>
        </authorList>
    </citation>
    <scope>NUCLEOTIDE SEQUENCE</scope>
    <source>
        <strain evidence="4">GMGI-L3</strain>
    </source>
</reference>
<evidence type="ECO:0000313" key="5">
    <source>
        <dbReference type="Proteomes" id="UP000747542"/>
    </source>
</evidence>
<dbReference type="InterPro" id="IPR006671">
    <property type="entry name" value="Cyclin_N"/>
</dbReference>
<dbReference type="SUPFAM" id="SSF47954">
    <property type="entry name" value="Cyclin-like"/>
    <property type="match status" value="1"/>
</dbReference>
<evidence type="ECO:0000256" key="1">
    <source>
        <dbReference type="ARBA" id="ARBA00023127"/>
    </source>
</evidence>
<evidence type="ECO:0000256" key="2">
    <source>
        <dbReference type="RuleBase" id="RU000383"/>
    </source>
</evidence>
<name>A0A8J5MS01_HOMAM</name>
<dbReference type="GO" id="GO:0006357">
    <property type="term" value="P:regulation of transcription by RNA polymerase II"/>
    <property type="evidence" value="ECO:0007669"/>
    <property type="project" value="InterPro"/>
</dbReference>